<organism evidence="2 3">
    <name type="scientific">Chryseobacterium kwangjuense</name>
    <dbReference type="NCBI Taxonomy" id="267125"/>
    <lineage>
        <taxon>Bacteria</taxon>
        <taxon>Pseudomonadati</taxon>
        <taxon>Bacteroidota</taxon>
        <taxon>Flavobacteriia</taxon>
        <taxon>Flavobacteriales</taxon>
        <taxon>Weeksellaceae</taxon>
        <taxon>Chryseobacterium group</taxon>
        <taxon>Chryseobacterium</taxon>
    </lineage>
</organism>
<feature type="transmembrane region" description="Helical" evidence="1">
    <location>
        <begin position="71"/>
        <end position="94"/>
    </location>
</feature>
<dbReference type="Proteomes" id="UP000070513">
    <property type="component" value="Unassembled WGS sequence"/>
</dbReference>
<feature type="transmembrane region" description="Helical" evidence="1">
    <location>
        <begin position="32"/>
        <end position="51"/>
    </location>
</feature>
<keyword evidence="1" id="KW-1133">Transmembrane helix</keyword>
<keyword evidence="1" id="KW-0812">Transmembrane</keyword>
<sequence length="272" mass="31456">MIKNKTMIKKFTEVEKNILYKNIPLHRQSHEVGWESVLFIVLTVLLFGWGIKIVLIDYNPFFNDEKETFGSFLYFMISFIALGAASFISVAVLFHLVKNALVYPGYGKYAVEKPFEVAAIETVQGESTEDFIIRILTTGGEATEIKINLKIDVESSLKTDFLKEIEKYRAKDSGSINIPFIKFLRILEMKPFSGMIYLRLNDFSTDAKLDSSQLIYSYEAFFKTKYNVISSLKTKEPLFINFYGDSFEQEINCTLNDIESKITYYFIEDYLL</sequence>
<reference evidence="3" key="1">
    <citation type="submission" date="2015-12" db="EMBL/GenBank/DDBJ databases">
        <title>Genome sequence of a biocontrol rhizobacterium Chryseobacterium kwangjuense strain KJ1R5 isolated from pepper (Capsicum annuum L.).</title>
        <authorList>
            <person name="Jeong J.-J."/>
            <person name="Park H."/>
            <person name="Mannaa M."/>
            <person name="Sang M.K."/>
            <person name="Choi I.-G."/>
            <person name="Kim K.D."/>
        </authorList>
    </citation>
    <scope>NUCLEOTIDE SEQUENCE [LARGE SCALE GENOMIC DNA]</scope>
    <source>
        <strain evidence="3">KJ1R5</strain>
    </source>
</reference>
<evidence type="ECO:0000313" key="3">
    <source>
        <dbReference type="Proteomes" id="UP000070513"/>
    </source>
</evidence>
<accession>A0A135WEL3</accession>
<evidence type="ECO:0000256" key="1">
    <source>
        <dbReference type="SAM" id="Phobius"/>
    </source>
</evidence>
<protein>
    <submittedName>
        <fullName evidence="2">Uncharacterized protein</fullName>
    </submittedName>
</protein>
<name>A0A135WEL3_9FLAO</name>
<reference evidence="2 3" key="2">
    <citation type="journal article" date="2016" name="Genome Announc.">
        <title>Draft Genome Sequence of a Biocontrol Rhizobacterium, Chryseobacterium kwangjuense Strain KJ1R5, Isolated from Pepper (Capsicum annuum).</title>
        <authorList>
            <person name="Jeong J.J."/>
            <person name="Park H."/>
            <person name="Park B.H."/>
            <person name="Mannaa M."/>
            <person name="Sang M.K."/>
            <person name="Choi I.G."/>
            <person name="Kim K.D."/>
        </authorList>
    </citation>
    <scope>NUCLEOTIDE SEQUENCE [LARGE SCALE GENOMIC DNA]</scope>
    <source>
        <strain evidence="2 3">KJ1R5</strain>
    </source>
</reference>
<evidence type="ECO:0000313" key="2">
    <source>
        <dbReference type="EMBL" id="KXH83341.1"/>
    </source>
</evidence>
<proteinExistence type="predicted"/>
<comment type="caution">
    <text evidence="2">The sequence shown here is derived from an EMBL/GenBank/DDBJ whole genome shotgun (WGS) entry which is preliminary data.</text>
</comment>
<keyword evidence="1" id="KW-0472">Membrane</keyword>
<dbReference type="AlphaFoldDB" id="A0A135WEL3"/>
<dbReference type="EMBL" id="LPUR01000011">
    <property type="protein sequence ID" value="KXH83341.1"/>
    <property type="molecule type" value="Genomic_DNA"/>
</dbReference>
<gene>
    <name evidence="2" type="ORF">AU378_13100</name>
</gene>